<keyword evidence="2" id="KW-1185">Reference proteome</keyword>
<evidence type="ECO:0000313" key="2">
    <source>
        <dbReference type="Proteomes" id="UP000253918"/>
    </source>
</evidence>
<reference evidence="1 2" key="1">
    <citation type="submission" date="2018-07" db="EMBL/GenBank/DDBJ databases">
        <title>a novel species of Sphingomonas isolated from the rhizosphere soil of Araceae plant.</title>
        <authorList>
            <person name="Zhiyong W."/>
            <person name="Qinglan Z."/>
            <person name="Zhiwei F."/>
            <person name="Ding X."/>
            <person name="Gejiao W."/>
            <person name="Shixue Z."/>
        </authorList>
    </citation>
    <scope>NUCLEOTIDE SEQUENCE [LARGE SCALE GENOMIC DNA]</scope>
    <source>
        <strain evidence="1 2">WZY 27</strain>
    </source>
</reference>
<evidence type="ECO:0000313" key="1">
    <source>
        <dbReference type="EMBL" id="RDE05468.1"/>
    </source>
</evidence>
<dbReference type="EMBL" id="QQNB01000002">
    <property type="protein sequence ID" value="RDE05468.1"/>
    <property type="molecule type" value="Genomic_DNA"/>
</dbReference>
<organism evidence="1 2">
    <name type="scientific">Sphingomonas aracearum</name>
    <dbReference type="NCBI Taxonomy" id="2283317"/>
    <lineage>
        <taxon>Bacteria</taxon>
        <taxon>Pseudomonadati</taxon>
        <taxon>Pseudomonadota</taxon>
        <taxon>Alphaproteobacteria</taxon>
        <taxon>Sphingomonadales</taxon>
        <taxon>Sphingomonadaceae</taxon>
        <taxon>Sphingomonas</taxon>
    </lineage>
</organism>
<gene>
    <name evidence="1" type="ORF">DVW87_09495</name>
</gene>
<accession>A0A369VSV6</accession>
<comment type="caution">
    <text evidence="1">The sequence shown here is derived from an EMBL/GenBank/DDBJ whole genome shotgun (WGS) entry which is preliminary data.</text>
</comment>
<name>A0A369VSV6_9SPHN</name>
<dbReference type="Proteomes" id="UP000253918">
    <property type="component" value="Unassembled WGS sequence"/>
</dbReference>
<dbReference type="AlphaFoldDB" id="A0A369VSV6"/>
<dbReference type="OrthoDB" id="7376075at2"/>
<protein>
    <submittedName>
        <fullName evidence="1">Uncharacterized protein</fullName>
    </submittedName>
</protein>
<proteinExistence type="predicted"/>
<sequence length="71" mass="8139">MSVLEEVECFLRETKMAETRFGRLAIRDPRLVHDLRRGRVTSDRVTASIRAFLAAQAMPPRPRRRRSSTGG</sequence>